<protein>
    <submittedName>
        <fullName evidence="2">Putative tail tube protein</fullName>
    </submittedName>
</protein>
<accession>A0A7G3PKD2</accession>
<organism evidence="2 3">
    <name type="scientific">Sphingomonas phage vB_StuS_MMDA13</name>
    <dbReference type="NCBI Taxonomy" id="2686378"/>
    <lineage>
        <taxon>Viruses</taxon>
        <taxon>Duplodnaviria</taxon>
        <taxon>Heunggongvirae</taxon>
        <taxon>Uroviricota</taxon>
        <taxon>Caudoviricetes</taxon>
        <taxon>Queuovirinae</taxon>
        <taxon>Torvergatavirus</taxon>
        <taxon>Torvergatavirus MMDA13</taxon>
    </lineage>
</organism>
<dbReference type="EMBL" id="MN820898">
    <property type="protein sequence ID" value="QHB80446.1"/>
    <property type="molecule type" value="Genomic_DNA"/>
</dbReference>
<feature type="region of interest" description="Disordered" evidence="1">
    <location>
        <begin position="51"/>
        <end position="78"/>
    </location>
</feature>
<keyword evidence="3" id="KW-1185">Reference proteome</keyword>
<evidence type="ECO:0000313" key="3">
    <source>
        <dbReference type="Proteomes" id="UP000515820"/>
    </source>
</evidence>
<dbReference type="Proteomes" id="UP000515820">
    <property type="component" value="Segment"/>
</dbReference>
<dbReference type="InterPro" id="IPR044000">
    <property type="entry name" value="Phage_tube_2"/>
</dbReference>
<dbReference type="Pfam" id="PF18906">
    <property type="entry name" value="Phage_tube_2"/>
    <property type="match status" value="1"/>
</dbReference>
<evidence type="ECO:0000313" key="2">
    <source>
        <dbReference type="EMBL" id="QHB80446.1"/>
    </source>
</evidence>
<reference evidence="2 3" key="1">
    <citation type="journal article" date="2020" name="Viruses">
        <title>Characterization of vB_StuS_MMDA13, a Newly Discovered Bacteriophage Infecting the Agar-Degrading Species Sphingomonas turrisvirgatae.</title>
        <authorList>
            <person name="Marmo P."/>
            <person name="Thaller M.C."/>
            <person name="Di Lallo G."/>
            <person name="Henrici De Angelis L."/>
            <person name="Poerio N."/>
            <person name="De Santis F."/>
            <person name="Fraziano M."/>
            <person name="Migliore L."/>
            <person name="D'Andrea M.M."/>
        </authorList>
    </citation>
    <scope>NUCLEOTIDE SEQUENCE [LARGE SCALE GENOMIC DNA]</scope>
</reference>
<proteinExistence type="predicted"/>
<evidence type="ECO:0000256" key="1">
    <source>
        <dbReference type="SAM" id="MobiDB-lite"/>
    </source>
</evidence>
<sequence>MALAPQKQDANLVGFYKIREALLGSVPATGAWQTREPNSFDDLGAEYTKVARKPFSPSRQRKKGSTTDMDADGGYNEDLTQHNMQSELEEFFFAALRNTGEVVTKEAFAKVFTVVAATDIATVAGGHGMVNGDGPFQVTAATTIPAGLTAATNYWAIVLSPTTFKFATSRALALAGTAVDVTDTGTGALTITSTAQVSTADDSFTVNSVPSSVITGTILNATGYSASANNGRKDVSAVTASKITVDQDLTTEANPPAGAKLKVVGHTFAVGDLEMVALESSPGVISGFQLVATAGSFLAYNLVPGSWLFIGGDEANTFFEDGTSERLGGYARIAVDGVSADGKTITFDKATFTPEDNSGTGKTIKVYFSDVLKNEDDPDLIVRYSSVMERTLGKDADGTQSEYLTGSVASELTWNSPLANLVNLDMAYICQKAGLRKGIDGPLISRAGNTVVKALGEDAFNTSSNVYRLRMAMIDPATMAPSPFFARVTEWTATINNNVSSAKAQGVLGGFDTTVGNFDVDQEVTAYFSTVEVIHAVKCNWDVTFDAIYAKANAGVYFDIPLVSLGGGRLDIEQDAAIMVPLQSAAAESPFGHTALIGWFDYLPAAAMPDIDC</sequence>
<name>A0A7G3PKD2_9CAUD</name>
<gene>
    <name evidence="2" type="ORF">MMDA13_gp12</name>
</gene>